<evidence type="ECO:0000259" key="2">
    <source>
        <dbReference type="Pfam" id="PF13239"/>
    </source>
</evidence>
<dbReference type="EMBL" id="MRCG01000013">
    <property type="protein sequence ID" value="OKH46382.1"/>
    <property type="molecule type" value="Genomic_DNA"/>
</dbReference>
<dbReference type="Proteomes" id="UP000185557">
    <property type="component" value="Unassembled WGS sequence"/>
</dbReference>
<dbReference type="AlphaFoldDB" id="A0A1U7J2I7"/>
<dbReference type="STRING" id="549789.NIES30_16925"/>
<protein>
    <recommendedName>
        <fullName evidence="2">2TM domain-containing protein</fullName>
    </recommendedName>
</protein>
<keyword evidence="4" id="KW-1185">Reference proteome</keyword>
<gene>
    <name evidence="3" type="ORF">NIES30_16925</name>
</gene>
<keyword evidence="1" id="KW-1133">Transmembrane helix</keyword>
<comment type="caution">
    <text evidence="3">The sequence shown here is derived from an EMBL/GenBank/DDBJ whole genome shotgun (WGS) entry which is preliminary data.</text>
</comment>
<evidence type="ECO:0000313" key="4">
    <source>
        <dbReference type="Proteomes" id="UP000185557"/>
    </source>
</evidence>
<sequence>MPPRWPRKPTREDPAYRKLEDRINFAVHVAAFTAVNSGLWFFNTLNPEWVPWANKVTLTWLPVLVANAVYIFAIADYSPAPLASTADPDPNPEP</sequence>
<feature type="transmembrane region" description="Helical" evidence="1">
    <location>
        <begin position="57"/>
        <end position="75"/>
    </location>
</feature>
<feature type="domain" description="2TM" evidence="2">
    <location>
        <begin position="15"/>
        <end position="77"/>
    </location>
</feature>
<accession>A0A1U7J2I7</accession>
<reference evidence="3 4" key="1">
    <citation type="submission" date="2016-11" db="EMBL/GenBank/DDBJ databases">
        <title>Draft Genome Sequences of Nine Cyanobacterial Strains from Diverse Habitats.</title>
        <authorList>
            <person name="Zhu T."/>
            <person name="Hou S."/>
            <person name="Lu X."/>
            <person name="Hess W.R."/>
        </authorList>
    </citation>
    <scope>NUCLEOTIDE SEQUENCE [LARGE SCALE GENOMIC DNA]</scope>
    <source>
        <strain evidence="3 4">NIES-30</strain>
    </source>
</reference>
<dbReference type="RefSeq" id="WP_073609610.1">
    <property type="nucleotide sequence ID" value="NZ_MRCG01000013.1"/>
</dbReference>
<feature type="transmembrane region" description="Helical" evidence="1">
    <location>
        <begin position="21"/>
        <end position="42"/>
    </location>
</feature>
<evidence type="ECO:0000256" key="1">
    <source>
        <dbReference type="SAM" id="Phobius"/>
    </source>
</evidence>
<dbReference type="OrthoDB" id="532541at2"/>
<proteinExistence type="predicted"/>
<dbReference type="Pfam" id="PF13239">
    <property type="entry name" value="2TM"/>
    <property type="match status" value="1"/>
</dbReference>
<keyword evidence="1" id="KW-0472">Membrane</keyword>
<keyword evidence="1" id="KW-0812">Transmembrane</keyword>
<organism evidence="3 4">
    <name type="scientific">Phormidium tenue NIES-30</name>
    <dbReference type="NCBI Taxonomy" id="549789"/>
    <lineage>
        <taxon>Bacteria</taxon>
        <taxon>Bacillati</taxon>
        <taxon>Cyanobacteriota</taxon>
        <taxon>Cyanophyceae</taxon>
        <taxon>Oscillatoriophycideae</taxon>
        <taxon>Oscillatoriales</taxon>
        <taxon>Oscillatoriaceae</taxon>
        <taxon>Phormidium</taxon>
    </lineage>
</organism>
<evidence type="ECO:0000313" key="3">
    <source>
        <dbReference type="EMBL" id="OKH46382.1"/>
    </source>
</evidence>
<dbReference type="InterPro" id="IPR025698">
    <property type="entry name" value="2TM_dom"/>
</dbReference>
<name>A0A1U7J2I7_9CYAN</name>